<dbReference type="EMBL" id="DF933830">
    <property type="protein sequence ID" value="GAM38964.1"/>
    <property type="molecule type" value="Genomic_DNA"/>
</dbReference>
<dbReference type="GO" id="GO:0005351">
    <property type="term" value="F:carbohydrate:proton symporter activity"/>
    <property type="evidence" value="ECO:0007669"/>
    <property type="project" value="TreeGrafter"/>
</dbReference>
<dbReference type="InterPro" id="IPR005829">
    <property type="entry name" value="Sugar_transporter_CS"/>
</dbReference>
<feature type="transmembrane region" description="Helical" evidence="8">
    <location>
        <begin position="107"/>
        <end position="133"/>
    </location>
</feature>
<keyword evidence="6 8" id="KW-0472">Membrane</keyword>
<dbReference type="Pfam" id="PF00083">
    <property type="entry name" value="Sugar_tr"/>
    <property type="match status" value="1"/>
</dbReference>
<dbReference type="PROSITE" id="PS00217">
    <property type="entry name" value="SUGAR_TRANSPORT_2"/>
    <property type="match status" value="1"/>
</dbReference>
<keyword evidence="3 7" id="KW-0813">Transport</keyword>
<evidence type="ECO:0000256" key="1">
    <source>
        <dbReference type="ARBA" id="ARBA00004141"/>
    </source>
</evidence>
<feature type="domain" description="Major facilitator superfamily (MFS) profile" evidence="9">
    <location>
        <begin position="65"/>
        <end position="512"/>
    </location>
</feature>
<evidence type="ECO:0000259" key="9">
    <source>
        <dbReference type="PROSITE" id="PS50850"/>
    </source>
</evidence>
<dbReference type="InterPro" id="IPR036259">
    <property type="entry name" value="MFS_trans_sf"/>
</dbReference>
<evidence type="ECO:0000313" key="10">
    <source>
        <dbReference type="EMBL" id="GAM38964.1"/>
    </source>
</evidence>
<sequence length="548" mass="59781">MASSNVLSEKKEVTVDTHLDTDHGKMRNIDLQLLNETERSLAHTRFEHELGFWKAVGMYRPAILWSIFANLAVILCGFDGALIGSLVGLPRFRENYGQLVDGEWVVAAHWISVFNFAGYIGSVPGSLIGGFMYDKFGPRIALACFSVGSIGSIFIQFFSKGPAVLFAGELLNGIITGGYPVISNAYISEVAPVAARGVTSAFINLSYGIGQLVASGMLKGTSTLDNKWSYKIPFGLQWALPAFILSLIAFLPTPAYWLCKNGRSEDARKSLERLVRKDADVDINSQLANVQETVRLEHDTATTSKVSIIDCFRGTDLRRTIISCQVFNIQPLCGNILFINYAVYFFEIAGLNTADAFSMNVGLTVMGLLGTIVSWGLMSYFGRRAIYLTGTVAVTGMVGLIGILGAIPTSQHQSGTAWAMCACMVLTVFIYNCSIGPVCFTIMSEVSSVKLRGITIAIANMTVVILSAVFAVAIPYALDTNGANWGGKLGFLFLGLGAFNIAWVYFYLPETQGRTFEELDIMFHNRVPTRRFKEYQIEGTHVAGDIQG</sequence>
<dbReference type="InterPro" id="IPR005828">
    <property type="entry name" value="MFS_sugar_transport-like"/>
</dbReference>
<evidence type="ECO:0000256" key="3">
    <source>
        <dbReference type="ARBA" id="ARBA00022448"/>
    </source>
</evidence>
<evidence type="ECO:0000256" key="2">
    <source>
        <dbReference type="ARBA" id="ARBA00010992"/>
    </source>
</evidence>
<keyword evidence="5 8" id="KW-1133">Transmembrane helix</keyword>
<accession>A0A6V8HKP6</accession>
<dbReference type="PROSITE" id="PS50850">
    <property type="entry name" value="MFS"/>
    <property type="match status" value="1"/>
</dbReference>
<feature type="transmembrane region" description="Helical" evidence="8">
    <location>
        <begin position="238"/>
        <end position="259"/>
    </location>
</feature>
<feature type="transmembrane region" description="Helical" evidence="8">
    <location>
        <begin position="140"/>
        <end position="158"/>
    </location>
</feature>
<dbReference type="Gene3D" id="1.20.1250.20">
    <property type="entry name" value="MFS general substrate transporter like domains"/>
    <property type="match status" value="1"/>
</dbReference>
<gene>
    <name evidence="10" type="ORF">TCE0_034r10119</name>
</gene>
<dbReference type="FunFam" id="1.20.1250.20:FF:000078">
    <property type="entry name" value="MFS maltose transporter, putative"/>
    <property type="match status" value="1"/>
</dbReference>
<dbReference type="Proteomes" id="UP000053095">
    <property type="component" value="Unassembled WGS sequence"/>
</dbReference>
<evidence type="ECO:0000256" key="8">
    <source>
        <dbReference type="SAM" id="Phobius"/>
    </source>
</evidence>
<evidence type="ECO:0000313" key="11">
    <source>
        <dbReference type="Proteomes" id="UP000053095"/>
    </source>
</evidence>
<feature type="transmembrane region" description="Helical" evidence="8">
    <location>
        <begin position="417"/>
        <end position="442"/>
    </location>
</feature>
<dbReference type="InterPro" id="IPR050360">
    <property type="entry name" value="MFS_Sugar_Transporters"/>
</dbReference>
<protein>
    <recommendedName>
        <fullName evidence="9">Major facilitator superfamily (MFS) profile domain-containing protein</fullName>
    </recommendedName>
</protein>
<evidence type="ECO:0000256" key="4">
    <source>
        <dbReference type="ARBA" id="ARBA00022692"/>
    </source>
</evidence>
<dbReference type="PANTHER" id="PTHR48022">
    <property type="entry name" value="PLASTIDIC GLUCOSE TRANSPORTER 4"/>
    <property type="match status" value="1"/>
</dbReference>
<evidence type="ECO:0000256" key="7">
    <source>
        <dbReference type="RuleBase" id="RU003346"/>
    </source>
</evidence>
<organism evidence="10 11">
    <name type="scientific">Talaromyces pinophilus</name>
    <name type="common">Penicillium pinophilum</name>
    <dbReference type="NCBI Taxonomy" id="128442"/>
    <lineage>
        <taxon>Eukaryota</taxon>
        <taxon>Fungi</taxon>
        <taxon>Dikarya</taxon>
        <taxon>Ascomycota</taxon>
        <taxon>Pezizomycotina</taxon>
        <taxon>Eurotiomycetes</taxon>
        <taxon>Eurotiomycetidae</taxon>
        <taxon>Eurotiales</taxon>
        <taxon>Trichocomaceae</taxon>
        <taxon>Talaromyces</taxon>
        <taxon>Talaromyces sect. Talaromyces</taxon>
    </lineage>
</organism>
<dbReference type="InterPro" id="IPR020846">
    <property type="entry name" value="MFS_dom"/>
</dbReference>
<keyword evidence="4 8" id="KW-0812">Transmembrane</keyword>
<feature type="transmembrane region" description="Helical" evidence="8">
    <location>
        <begin position="194"/>
        <end position="218"/>
    </location>
</feature>
<keyword evidence="11" id="KW-1185">Reference proteome</keyword>
<dbReference type="InterPro" id="IPR003663">
    <property type="entry name" value="Sugar/inositol_transpt"/>
</dbReference>
<proteinExistence type="inferred from homology"/>
<comment type="subcellular location">
    <subcellularLocation>
        <location evidence="1">Membrane</location>
        <topology evidence="1">Multi-pass membrane protein</topology>
    </subcellularLocation>
</comment>
<dbReference type="SUPFAM" id="SSF103473">
    <property type="entry name" value="MFS general substrate transporter"/>
    <property type="match status" value="1"/>
</dbReference>
<comment type="caution">
    <text evidence="10">The sequence shown here is derived from an EMBL/GenBank/DDBJ whole genome shotgun (WGS) entry which is preliminary data.</text>
</comment>
<comment type="similarity">
    <text evidence="2 7">Belongs to the major facilitator superfamily. Sugar transporter (TC 2.A.1.1) family.</text>
</comment>
<feature type="transmembrane region" description="Helical" evidence="8">
    <location>
        <begin position="357"/>
        <end position="378"/>
    </location>
</feature>
<evidence type="ECO:0000256" key="5">
    <source>
        <dbReference type="ARBA" id="ARBA00022989"/>
    </source>
</evidence>
<feature type="transmembrane region" description="Helical" evidence="8">
    <location>
        <begin position="454"/>
        <end position="477"/>
    </location>
</feature>
<dbReference type="NCBIfam" id="TIGR00879">
    <property type="entry name" value="SP"/>
    <property type="match status" value="1"/>
</dbReference>
<feature type="transmembrane region" description="Helical" evidence="8">
    <location>
        <begin position="489"/>
        <end position="508"/>
    </location>
</feature>
<feature type="transmembrane region" description="Helical" evidence="8">
    <location>
        <begin position="164"/>
        <end position="182"/>
    </location>
</feature>
<feature type="transmembrane region" description="Helical" evidence="8">
    <location>
        <begin position="326"/>
        <end position="345"/>
    </location>
</feature>
<name>A0A6V8HKP6_TALPI</name>
<reference evidence="11" key="1">
    <citation type="journal article" date="2015" name="Genome Announc.">
        <title>Draft genome sequence of Talaromyces cellulolyticus strain Y-94, a source of lignocellulosic biomass-degrading enzymes.</title>
        <authorList>
            <person name="Fujii T."/>
            <person name="Koike H."/>
            <person name="Sawayama S."/>
            <person name="Yano S."/>
            <person name="Inoue H."/>
        </authorList>
    </citation>
    <scope>NUCLEOTIDE SEQUENCE [LARGE SCALE GENOMIC DNA]</scope>
    <source>
        <strain evidence="11">Y-94</strain>
    </source>
</reference>
<feature type="transmembrane region" description="Helical" evidence="8">
    <location>
        <begin position="62"/>
        <end position="87"/>
    </location>
</feature>
<evidence type="ECO:0000256" key="6">
    <source>
        <dbReference type="ARBA" id="ARBA00023136"/>
    </source>
</evidence>
<dbReference type="GO" id="GO:0016020">
    <property type="term" value="C:membrane"/>
    <property type="evidence" value="ECO:0007669"/>
    <property type="project" value="UniProtKB-SubCell"/>
</dbReference>
<dbReference type="PANTHER" id="PTHR48022:SF71">
    <property type="entry name" value="ALPHA-GLUCOSIDE TRANSPORTER, PUTATIVE (AFU_ORTHOLOGUE AFUA_4G02650)-RELATED"/>
    <property type="match status" value="1"/>
</dbReference>
<feature type="transmembrane region" description="Helical" evidence="8">
    <location>
        <begin position="385"/>
        <end position="405"/>
    </location>
</feature>
<dbReference type="AlphaFoldDB" id="A0A6V8HKP6"/>